<protein>
    <submittedName>
        <fullName evidence="4">Ovule protein</fullName>
    </submittedName>
</protein>
<keyword evidence="1" id="KW-1133">Transmembrane helix</keyword>
<keyword evidence="3" id="KW-1185">Reference proteome</keyword>
<evidence type="ECO:0000313" key="2">
    <source>
        <dbReference type="EMBL" id="VDN92680.1"/>
    </source>
</evidence>
<name>A0A0N4TS70_BRUPA</name>
<evidence type="ECO:0000313" key="3">
    <source>
        <dbReference type="Proteomes" id="UP000278627"/>
    </source>
</evidence>
<reference evidence="4" key="1">
    <citation type="submission" date="2017-02" db="UniProtKB">
        <authorList>
            <consortium name="WormBaseParasite"/>
        </authorList>
    </citation>
    <scope>IDENTIFICATION</scope>
</reference>
<evidence type="ECO:0000256" key="1">
    <source>
        <dbReference type="SAM" id="Phobius"/>
    </source>
</evidence>
<feature type="transmembrane region" description="Helical" evidence="1">
    <location>
        <begin position="26"/>
        <end position="44"/>
    </location>
</feature>
<keyword evidence="1" id="KW-0812">Transmembrane</keyword>
<gene>
    <name evidence="2" type="ORF">BPAG_LOCUS11493</name>
</gene>
<accession>A0A0N4TS70</accession>
<dbReference type="WBParaSite" id="BPAG_0001153101-mRNA-1">
    <property type="protein sequence ID" value="BPAG_0001153101-mRNA-1"/>
    <property type="gene ID" value="BPAG_0001153101"/>
</dbReference>
<dbReference type="EMBL" id="UZAD01013233">
    <property type="protein sequence ID" value="VDN92680.1"/>
    <property type="molecule type" value="Genomic_DNA"/>
</dbReference>
<sequence>MLSGYLRVKSYELEFPYYKSQQTDCSYWFVFICYNVFLLLQVIGEINLKLNAVNDELNARMSCNTEDRKLPNPSVLVTVGKVEDEMGRKRLEIWDVNIRK</sequence>
<evidence type="ECO:0000313" key="4">
    <source>
        <dbReference type="WBParaSite" id="BPAG_0001153101-mRNA-1"/>
    </source>
</evidence>
<reference evidence="2 3" key="2">
    <citation type="submission" date="2018-11" db="EMBL/GenBank/DDBJ databases">
        <authorList>
            <consortium name="Pathogen Informatics"/>
        </authorList>
    </citation>
    <scope>NUCLEOTIDE SEQUENCE [LARGE SCALE GENOMIC DNA]</scope>
</reference>
<dbReference type="Proteomes" id="UP000278627">
    <property type="component" value="Unassembled WGS sequence"/>
</dbReference>
<keyword evidence="1" id="KW-0472">Membrane</keyword>
<proteinExistence type="predicted"/>
<dbReference type="AlphaFoldDB" id="A0A0N4TS70"/>
<organism evidence="4">
    <name type="scientific">Brugia pahangi</name>
    <name type="common">Filarial nematode worm</name>
    <dbReference type="NCBI Taxonomy" id="6280"/>
    <lineage>
        <taxon>Eukaryota</taxon>
        <taxon>Metazoa</taxon>
        <taxon>Ecdysozoa</taxon>
        <taxon>Nematoda</taxon>
        <taxon>Chromadorea</taxon>
        <taxon>Rhabditida</taxon>
        <taxon>Spirurina</taxon>
        <taxon>Spiruromorpha</taxon>
        <taxon>Filarioidea</taxon>
        <taxon>Onchocercidae</taxon>
        <taxon>Brugia</taxon>
    </lineage>
</organism>